<feature type="compositionally biased region" description="Basic residues" evidence="1">
    <location>
        <begin position="66"/>
        <end position="77"/>
    </location>
</feature>
<organism evidence="2">
    <name type="scientific">Oryza meridionalis</name>
    <dbReference type="NCBI Taxonomy" id="40149"/>
    <lineage>
        <taxon>Eukaryota</taxon>
        <taxon>Viridiplantae</taxon>
        <taxon>Streptophyta</taxon>
        <taxon>Embryophyta</taxon>
        <taxon>Tracheophyta</taxon>
        <taxon>Spermatophyta</taxon>
        <taxon>Magnoliopsida</taxon>
        <taxon>Liliopsida</taxon>
        <taxon>Poales</taxon>
        <taxon>Poaceae</taxon>
        <taxon>BOP clade</taxon>
        <taxon>Oryzoideae</taxon>
        <taxon>Oryzeae</taxon>
        <taxon>Oryzinae</taxon>
        <taxon>Oryza</taxon>
    </lineage>
</organism>
<reference evidence="2" key="2">
    <citation type="submission" date="2018-05" db="EMBL/GenBank/DDBJ databases">
        <title>OmerRS3 (Oryza meridionalis Reference Sequence Version 3).</title>
        <authorList>
            <person name="Zhang J."/>
            <person name="Kudrna D."/>
            <person name="Lee S."/>
            <person name="Talag J."/>
            <person name="Welchert J."/>
            <person name="Wing R.A."/>
        </authorList>
    </citation>
    <scope>NUCLEOTIDE SEQUENCE [LARGE SCALE GENOMIC DNA]</scope>
    <source>
        <strain evidence="2">cv. OR44</strain>
    </source>
</reference>
<dbReference type="Proteomes" id="UP000008021">
    <property type="component" value="Chromosome 3"/>
</dbReference>
<keyword evidence="3" id="KW-1185">Reference proteome</keyword>
<protein>
    <submittedName>
        <fullName evidence="2">Uncharacterized protein</fullName>
    </submittedName>
</protein>
<proteinExistence type="predicted"/>
<feature type="region of interest" description="Disordered" evidence="1">
    <location>
        <begin position="292"/>
        <end position="316"/>
    </location>
</feature>
<dbReference type="Gramene" id="OMERI03G28280.1">
    <property type="protein sequence ID" value="OMERI03G28280.1"/>
    <property type="gene ID" value="OMERI03G28280"/>
</dbReference>
<reference evidence="2" key="1">
    <citation type="submission" date="2015-04" db="UniProtKB">
        <authorList>
            <consortium name="EnsemblPlants"/>
        </authorList>
    </citation>
    <scope>IDENTIFICATION</scope>
</reference>
<feature type="region of interest" description="Disordered" evidence="1">
    <location>
        <begin position="62"/>
        <end position="83"/>
    </location>
</feature>
<evidence type="ECO:0000313" key="2">
    <source>
        <dbReference type="EnsemblPlants" id="OMERI03G28280.1"/>
    </source>
</evidence>
<accession>A0A0E0D5J7</accession>
<dbReference type="HOGENOM" id="CLU_881034_0_0_1"/>
<evidence type="ECO:0000313" key="3">
    <source>
        <dbReference type="Proteomes" id="UP000008021"/>
    </source>
</evidence>
<feature type="compositionally biased region" description="Polar residues" evidence="1">
    <location>
        <begin position="293"/>
        <end position="305"/>
    </location>
</feature>
<dbReference type="EnsemblPlants" id="OMERI03G28280.1">
    <property type="protein sequence ID" value="OMERI03G28280.1"/>
    <property type="gene ID" value="OMERI03G28280"/>
</dbReference>
<evidence type="ECO:0000256" key="1">
    <source>
        <dbReference type="SAM" id="MobiDB-lite"/>
    </source>
</evidence>
<dbReference type="AlphaFoldDB" id="A0A0E0D5J7"/>
<name>A0A0E0D5J7_9ORYZ</name>
<sequence length="316" mass="32968">MFHPPTKSKLQTSSIRHALASHSNHPSASIASRLAPSSPLLAHARRLALAVLGRANVAAAIDPPRRPLRPPHCRHGRPSPQAWTPTILPGLPVLGRASVAAAAPPPPPSILATILAAAIAILPHRLPPSILPDALIVLLATAIAVLHQLPPPLPSSPPPSPSSPTCFDAVHPPRCPQCPPPPALSSSTAPLSIQGRTACRQALVLGFASAIPVFADTAGASIHRRRIGTALSHHQVVHRRSLVTVHCLPAGRRGSVPARRCHPISAWTPASMPPDLPRRSAPSTGSCLLHQRAVTSSASGPTTGKPSPLCHREEKI</sequence>